<dbReference type="Proteomes" id="UP000094236">
    <property type="component" value="Unassembled WGS sequence"/>
</dbReference>
<reference evidence="3" key="1">
    <citation type="submission" date="2016-05" db="EMBL/GenBank/DDBJ databases">
        <title>Comparative genomics of biotechnologically important yeasts.</title>
        <authorList>
            <consortium name="DOE Joint Genome Institute"/>
            <person name="Riley R."/>
            <person name="Haridas S."/>
            <person name="Wolfe K.H."/>
            <person name="Lopes M.R."/>
            <person name="Hittinger C.T."/>
            <person name="Goker M."/>
            <person name="Salamov A."/>
            <person name="Wisecaver J."/>
            <person name="Long T.M."/>
            <person name="Aerts A.L."/>
            <person name="Barry K."/>
            <person name="Choi C."/>
            <person name="Clum A."/>
            <person name="Coughlan A.Y."/>
            <person name="Deshpande S."/>
            <person name="Douglass A.P."/>
            <person name="Hanson S.J."/>
            <person name="Klenk H.-P."/>
            <person name="Labutti K."/>
            <person name="Lapidus A."/>
            <person name="Lindquist E."/>
            <person name="Lipzen A."/>
            <person name="Meier-Kolthoff J.P."/>
            <person name="Ohm R.A."/>
            <person name="Otillar R.P."/>
            <person name="Pangilinan J."/>
            <person name="Peng Y."/>
            <person name="Rokas A."/>
            <person name="Rosa C.A."/>
            <person name="Scheuner C."/>
            <person name="Sibirny A.A."/>
            <person name="Slot J.C."/>
            <person name="Stielow J.B."/>
            <person name="Sun H."/>
            <person name="Kurtzman C.P."/>
            <person name="Blackwell M."/>
            <person name="Grigoriev I.V."/>
            <person name="Jeffries T.W."/>
        </authorList>
    </citation>
    <scope>NUCLEOTIDE SEQUENCE [LARGE SCALE GENOMIC DNA]</scope>
    <source>
        <strain evidence="3">NRRL Y-2460</strain>
    </source>
</reference>
<evidence type="ECO:0000259" key="1">
    <source>
        <dbReference type="Pfam" id="PF05347"/>
    </source>
</evidence>
<sequence>MVLPLRESAMHKAAVLVLYRTLLRHSIHLPSTINEEILYIVRKEFKANRNLKSSFHIYDNLRNCYDFEKLLFEYHTELDKDASYSRISEVMKKYHKIYQDRKDIINVKKRPSINEANPNYMKDSKDLDLKFKSHQKLKSYLDNYLNQLKLDLKIPKKSKLDDTYISKILVLKTLALKTSKIFNRFEKLFGENSKPYEIKVISSRSVSTPIITLKAPWGMVGKDSGKFIHKKVQKHMQIVESIQATEKFKIEFFNYYQWEDIWEETLRRNDFKSFSEEEENYSKIKFTDFLEPFPSFFYKESAKNLEEINNHNKLMILLKDKVQIEVNEYHRLKKENFAKLVEFIDQNNDSILKTNVFNNFNKEYHLSKIMSKFGFDNEISKILDNINFEDELDEKEFCWEIGDDSNDQGKTSLELKSI</sequence>
<gene>
    <name evidence="2" type="ORF">PACTADRAFT_50836</name>
</gene>
<feature type="domain" description="Complex 1 LYR protein" evidence="1">
    <location>
        <begin position="14"/>
        <end position="58"/>
    </location>
</feature>
<dbReference type="InterPro" id="IPR008011">
    <property type="entry name" value="Complex1_LYR_dom"/>
</dbReference>
<dbReference type="AlphaFoldDB" id="A0A1E4TTE7"/>
<protein>
    <recommendedName>
        <fullName evidence="1">Complex 1 LYR protein domain-containing protein</fullName>
    </recommendedName>
</protein>
<evidence type="ECO:0000313" key="3">
    <source>
        <dbReference type="Proteomes" id="UP000094236"/>
    </source>
</evidence>
<dbReference type="Pfam" id="PF05347">
    <property type="entry name" value="Complex1_LYR"/>
    <property type="match status" value="1"/>
</dbReference>
<accession>A0A1E4TTE7</accession>
<proteinExistence type="predicted"/>
<keyword evidence="3" id="KW-1185">Reference proteome</keyword>
<organism evidence="2 3">
    <name type="scientific">Pachysolen tannophilus NRRL Y-2460</name>
    <dbReference type="NCBI Taxonomy" id="669874"/>
    <lineage>
        <taxon>Eukaryota</taxon>
        <taxon>Fungi</taxon>
        <taxon>Dikarya</taxon>
        <taxon>Ascomycota</taxon>
        <taxon>Saccharomycotina</taxon>
        <taxon>Pichiomycetes</taxon>
        <taxon>Pachysolenaceae</taxon>
        <taxon>Pachysolen</taxon>
    </lineage>
</organism>
<name>A0A1E4TTE7_PACTA</name>
<dbReference type="EMBL" id="KV454015">
    <property type="protein sequence ID" value="ODV95000.1"/>
    <property type="molecule type" value="Genomic_DNA"/>
</dbReference>
<evidence type="ECO:0000313" key="2">
    <source>
        <dbReference type="EMBL" id="ODV95000.1"/>
    </source>
</evidence>